<evidence type="ECO:0000313" key="2">
    <source>
        <dbReference type="EMBL" id="CAE2259592.1"/>
    </source>
</evidence>
<dbReference type="PANTHER" id="PTHR43284:SF1">
    <property type="entry name" value="ASPARAGINE SYNTHETASE"/>
    <property type="match status" value="1"/>
</dbReference>
<proteinExistence type="predicted"/>
<accession>A0A7S4JCU0</accession>
<dbReference type="AlphaFoldDB" id="A0A7S4JCU0"/>
<dbReference type="InterPro" id="IPR029055">
    <property type="entry name" value="Ntn_hydrolases_N"/>
</dbReference>
<reference evidence="2" key="1">
    <citation type="submission" date="2021-01" db="EMBL/GenBank/DDBJ databases">
        <authorList>
            <person name="Corre E."/>
            <person name="Pelletier E."/>
            <person name="Niang G."/>
            <person name="Scheremetjew M."/>
            <person name="Finn R."/>
            <person name="Kale V."/>
            <person name="Holt S."/>
            <person name="Cochrane G."/>
            <person name="Meng A."/>
            <person name="Brown T."/>
            <person name="Cohen L."/>
        </authorList>
    </citation>
    <scope>NUCLEOTIDE SEQUENCE</scope>
    <source>
        <strain evidence="2">Isolate 1302-5</strain>
    </source>
</reference>
<name>A0A7S4JCU0_9STRA</name>
<sequence length="828" mass="93340">MSKMVNKGQNSQHVLAVALSVDHASPNNTEECLGPIRDAFQRGTSELPCCFWSSPGGGILLGANYPHCILNGDVDDGGSESDSSFCILCGGRPYGFRDALLGGPRDGSDLRSGSRDEDSSTLSRCVLQCAESAFRESSHLQFTSDSDARISAPPDGRLVAVRKAVGGFLRGVAGHFSVYICHKATDTLLAYNDTFGFMPLFYSKATDGSCVAFSSYWDCLTRAPNFGPTKLNMDVVAEYLTLGSTLGGNDGTNTFCRNVRNAAPASCLYVSFLERQQNFASRQQHCPVLEQCQYTQCFGACELAISEAENDALEEESNAEGVELIIDADKYPRPPMSNRNFLDRIFQCSQHERDDDHHCIPNVKVEMENTVRDEKYIEAFAGEEGDDDIMRAALLTFRRAVHQALDSDFVTGAALTGGGDTRLILSCLTPEHAQELVFRTHPKQRTDLDIARWISRKMNLRHEKKNTGMSGGEVMLKRLHDEIPQRKRHWRPKDRYKEEVATSVMHGRFGTELLGFLCYVKTSIPVRRAEDLEELDPHASNLFRAMFASTDDAPDEIDSKDEQKLSVCNPVSTLRARIEDLAKDRDVFRKMLQDSKKEHTENTPLLNFDIMYSLQIELYTRAFLCDIYGGLRGGSWFAMPCAYFTRNAISASPFLDARLLRLLMCRLPTEEKMEPYEWYGKLYKCCVANFLRKIPCNNKMLCRRAGMPRAMKKPEASRRIFHPKIPEFGCVAKTNDNMFRKAYNKKYPKSNEVTTHLRSMFNPEFWDGAMVIAQEPDLVREESNLQLRPEVKALVDKVGRKDAAVLSARLQSFLLWFERRFPSQDVPL</sequence>
<dbReference type="EMBL" id="HBKQ01037701">
    <property type="protein sequence ID" value="CAE2259592.1"/>
    <property type="molecule type" value="Transcribed_RNA"/>
</dbReference>
<gene>
    <name evidence="2" type="ORF">OAUR00152_LOCUS26041</name>
</gene>
<dbReference type="Pfam" id="PF13537">
    <property type="entry name" value="GATase_7"/>
    <property type="match status" value="1"/>
</dbReference>
<dbReference type="Gene3D" id="3.60.20.10">
    <property type="entry name" value="Glutamine Phosphoribosylpyrophosphate, subunit 1, domain 1"/>
    <property type="match status" value="1"/>
</dbReference>
<evidence type="ECO:0000259" key="1">
    <source>
        <dbReference type="Pfam" id="PF13537"/>
    </source>
</evidence>
<dbReference type="SUPFAM" id="SSF52402">
    <property type="entry name" value="Adenine nucleotide alpha hydrolases-like"/>
    <property type="match status" value="1"/>
</dbReference>
<organism evidence="2">
    <name type="scientific">Odontella aurita</name>
    <dbReference type="NCBI Taxonomy" id="265563"/>
    <lineage>
        <taxon>Eukaryota</taxon>
        <taxon>Sar</taxon>
        <taxon>Stramenopiles</taxon>
        <taxon>Ochrophyta</taxon>
        <taxon>Bacillariophyta</taxon>
        <taxon>Mediophyceae</taxon>
        <taxon>Biddulphiophycidae</taxon>
        <taxon>Eupodiscales</taxon>
        <taxon>Odontellaceae</taxon>
        <taxon>Odontella</taxon>
    </lineage>
</organism>
<protein>
    <recommendedName>
        <fullName evidence="1">Glutamine amidotransferase type-2 domain-containing protein</fullName>
    </recommendedName>
</protein>
<dbReference type="SUPFAM" id="SSF56235">
    <property type="entry name" value="N-terminal nucleophile aminohydrolases (Ntn hydrolases)"/>
    <property type="match status" value="1"/>
</dbReference>
<dbReference type="InterPro" id="IPR017932">
    <property type="entry name" value="GATase_2_dom"/>
</dbReference>
<dbReference type="PANTHER" id="PTHR43284">
    <property type="entry name" value="ASPARAGINE SYNTHETASE (GLUTAMINE-HYDROLYZING)"/>
    <property type="match status" value="1"/>
</dbReference>
<feature type="domain" description="Glutamine amidotransferase type-2" evidence="1">
    <location>
        <begin position="140"/>
        <end position="221"/>
    </location>
</feature>
<dbReference type="InterPro" id="IPR051786">
    <property type="entry name" value="ASN_synthetase/amidase"/>
</dbReference>